<comment type="caution">
    <text evidence="1">The sequence shown here is derived from an EMBL/GenBank/DDBJ whole genome shotgun (WGS) entry which is preliminary data.</text>
</comment>
<evidence type="ECO:0000313" key="1">
    <source>
        <dbReference type="EMBL" id="KAI3825554.1"/>
    </source>
</evidence>
<evidence type="ECO:0000313" key="2">
    <source>
        <dbReference type="Proteomes" id="UP001056120"/>
    </source>
</evidence>
<dbReference type="Proteomes" id="UP001056120">
    <property type="component" value="Linkage Group LG02"/>
</dbReference>
<protein>
    <submittedName>
        <fullName evidence="1">Uncharacterized protein</fullName>
    </submittedName>
</protein>
<accession>A0ACB9JZS8</accession>
<name>A0ACB9JZS8_9ASTR</name>
<sequence length="195" mass="21578">MPSNHGSNGGGLSYPTVLLSSEDESASCTSQKSFHHKPLLLICFHCCQQIYSFPLSYSLRRFISPSQSLRFSPSHESSTSGARQPAGLPETGFKAISGASVSAEFSRIVDLRWGFGRVSDGVRVMTNTFSVRSKRKVRVRRSQHRNRDVVPDSFDKDYGSEDEADSGGGCGRRRWNCCGGGVTDVDFIKKMKWEI</sequence>
<gene>
    <name evidence="1" type="ORF">L1987_07044</name>
</gene>
<proteinExistence type="predicted"/>
<keyword evidence="2" id="KW-1185">Reference proteome</keyword>
<dbReference type="EMBL" id="CM042019">
    <property type="protein sequence ID" value="KAI3825554.1"/>
    <property type="molecule type" value="Genomic_DNA"/>
</dbReference>
<organism evidence="1 2">
    <name type="scientific">Smallanthus sonchifolius</name>
    <dbReference type="NCBI Taxonomy" id="185202"/>
    <lineage>
        <taxon>Eukaryota</taxon>
        <taxon>Viridiplantae</taxon>
        <taxon>Streptophyta</taxon>
        <taxon>Embryophyta</taxon>
        <taxon>Tracheophyta</taxon>
        <taxon>Spermatophyta</taxon>
        <taxon>Magnoliopsida</taxon>
        <taxon>eudicotyledons</taxon>
        <taxon>Gunneridae</taxon>
        <taxon>Pentapetalae</taxon>
        <taxon>asterids</taxon>
        <taxon>campanulids</taxon>
        <taxon>Asterales</taxon>
        <taxon>Asteraceae</taxon>
        <taxon>Asteroideae</taxon>
        <taxon>Heliantheae alliance</taxon>
        <taxon>Millerieae</taxon>
        <taxon>Smallanthus</taxon>
    </lineage>
</organism>
<reference evidence="1 2" key="2">
    <citation type="journal article" date="2022" name="Mol. Ecol. Resour.">
        <title>The genomes of chicory, endive, great burdock and yacon provide insights into Asteraceae paleo-polyploidization history and plant inulin production.</title>
        <authorList>
            <person name="Fan W."/>
            <person name="Wang S."/>
            <person name="Wang H."/>
            <person name="Wang A."/>
            <person name="Jiang F."/>
            <person name="Liu H."/>
            <person name="Zhao H."/>
            <person name="Xu D."/>
            <person name="Zhang Y."/>
        </authorList>
    </citation>
    <scope>NUCLEOTIDE SEQUENCE [LARGE SCALE GENOMIC DNA]</scope>
    <source>
        <strain evidence="2">cv. Yunnan</strain>
        <tissue evidence="1">Leaves</tissue>
    </source>
</reference>
<reference evidence="2" key="1">
    <citation type="journal article" date="2022" name="Mol. Ecol. Resour.">
        <title>The genomes of chicory, endive, great burdock and yacon provide insights into Asteraceae palaeo-polyploidization history and plant inulin production.</title>
        <authorList>
            <person name="Fan W."/>
            <person name="Wang S."/>
            <person name="Wang H."/>
            <person name="Wang A."/>
            <person name="Jiang F."/>
            <person name="Liu H."/>
            <person name="Zhao H."/>
            <person name="Xu D."/>
            <person name="Zhang Y."/>
        </authorList>
    </citation>
    <scope>NUCLEOTIDE SEQUENCE [LARGE SCALE GENOMIC DNA]</scope>
    <source>
        <strain evidence="2">cv. Yunnan</strain>
    </source>
</reference>